<dbReference type="PANTHER" id="PTHR43768">
    <property type="entry name" value="TREHALOSE 6-PHOSPHATE PHOSPHATASE"/>
    <property type="match status" value="1"/>
</dbReference>
<comment type="pathway">
    <text evidence="2 6">Glycan biosynthesis; trehalose biosynthesis.</text>
</comment>
<evidence type="ECO:0000256" key="6">
    <source>
        <dbReference type="RuleBase" id="RU361117"/>
    </source>
</evidence>
<dbReference type="InterPro" id="IPR036412">
    <property type="entry name" value="HAD-like_sf"/>
</dbReference>
<dbReference type="GO" id="GO:0046872">
    <property type="term" value="F:metal ion binding"/>
    <property type="evidence" value="ECO:0007669"/>
    <property type="project" value="UniProtKB-KW"/>
</dbReference>
<keyword evidence="6" id="KW-0460">Magnesium</keyword>
<evidence type="ECO:0000256" key="3">
    <source>
        <dbReference type="ARBA" id="ARBA00008770"/>
    </source>
</evidence>
<evidence type="ECO:0000256" key="2">
    <source>
        <dbReference type="ARBA" id="ARBA00005199"/>
    </source>
</evidence>
<dbReference type="InterPro" id="IPR023214">
    <property type="entry name" value="HAD_sf"/>
</dbReference>
<dbReference type="Pfam" id="PF02358">
    <property type="entry name" value="Trehalose_PPase"/>
    <property type="match status" value="1"/>
</dbReference>
<dbReference type="InterPro" id="IPR003337">
    <property type="entry name" value="Trehalose_PPase"/>
</dbReference>
<evidence type="ECO:0000313" key="7">
    <source>
        <dbReference type="EMBL" id="OKH43477.1"/>
    </source>
</evidence>
<comment type="cofactor">
    <cofactor evidence="6">
        <name>Mg(2+)</name>
        <dbReference type="ChEBI" id="CHEBI:18420"/>
    </cofactor>
</comment>
<keyword evidence="4 6" id="KW-0378">Hydrolase</keyword>
<keyword evidence="6" id="KW-0479">Metal-binding</keyword>
<dbReference type="EC" id="3.1.3.12" evidence="6"/>
<dbReference type="InterPro" id="IPR006379">
    <property type="entry name" value="HAD-SF_hydro_IIB"/>
</dbReference>
<sequence length="265" mass="30168">MQLLSSNVNLDSFFDNLSQAQERILLLDYDGTLAPFHVERDKAFPYPGVKELLDEICQTQTTQLIIISGRAIKDLIPLLNLNPLPEIFGSHGWEHLTNKGKYTLELSDSHLEKVLAQARQHIEELGLTGLLEQKPVSLAIHWRGKDTETINFIQSQVRRVWENLESIENLELHDFDGGLELRVTGKDKGTAVESIISNLDSRETPMIAYLGDDNTDEDAFKFLKDKGLSVLVREHLRPTNADLWIKPPEELLQFLGKWKMACLDK</sequence>
<dbReference type="Gene3D" id="3.30.70.1020">
    <property type="entry name" value="Trehalose-6-phosphate phosphatase related protein, domain 2"/>
    <property type="match status" value="1"/>
</dbReference>
<evidence type="ECO:0000256" key="1">
    <source>
        <dbReference type="ARBA" id="ARBA00000500"/>
    </source>
</evidence>
<dbReference type="GO" id="GO:0004805">
    <property type="term" value="F:trehalose-phosphatase activity"/>
    <property type="evidence" value="ECO:0007669"/>
    <property type="project" value="UniProtKB-EC"/>
</dbReference>
<comment type="function">
    <text evidence="5 6">Removes the phosphate from trehalose 6-phosphate to produce free trehalose.</text>
</comment>
<dbReference type="UniPathway" id="UPA00299"/>
<protein>
    <recommendedName>
        <fullName evidence="6">Trehalose 6-phosphate phosphatase</fullName>
        <ecNumber evidence="6">3.1.3.12</ecNumber>
    </recommendedName>
</protein>
<dbReference type="PANTHER" id="PTHR43768:SF3">
    <property type="entry name" value="TREHALOSE 6-PHOSPHATE PHOSPHATASE"/>
    <property type="match status" value="1"/>
</dbReference>
<dbReference type="GO" id="GO:0005992">
    <property type="term" value="P:trehalose biosynthetic process"/>
    <property type="evidence" value="ECO:0007669"/>
    <property type="project" value="UniProtKB-UniPathway"/>
</dbReference>
<dbReference type="NCBIfam" id="TIGR01484">
    <property type="entry name" value="HAD-SF-IIB"/>
    <property type="match status" value="1"/>
</dbReference>
<dbReference type="InterPro" id="IPR044651">
    <property type="entry name" value="OTSB-like"/>
</dbReference>
<keyword evidence="8" id="KW-1185">Reference proteome</keyword>
<gene>
    <name evidence="7" type="ORF">NIES30_24870</name>
</gene>
<comment type="caution">
    <text evidence="7">The sequence shown here is derived from an EMBL/GenBank/DDBJ whole genome shotgun (WGS) entry which is preliminary data.</text>
</comment>
<dbReference type="SUPFAM" id="SSF56784">
    <property type="entry name" value="HAD-like"/>
    <property type="match status" value="1"/>
</dbReference>
<dbReference type="AlphaFoldDB" id="A0A1U7IYA1"/>
<name>A0A1U7IYA1_9CYAN</name>
<dbReference type="Gene3D" id="3.40.50.1000">
    <property type="entry name" value="HAD superfamily/HAD-like"/>
    <property type="match status" value="1"/>
</dbReference>
<evidence type="ECO:0000256" key="5">
    <source>
        <dbReference type="ARBA" id="ARBA00024179"/>
    </source>
</evidence>
<accession>A0A1U7IYA1</accession>
<organism evidence="7 8">
    <name type="scientific">Phormidium tenue NIES-30</name>
    <dbReference type="NCBI Taxonomy" id="549789"/>
    <lineage>
        <taxon>Bacteria</taxon>
        <taxon>Bacillati</taxon>
        <taxon>Cyanobacteriota</taxon>
        <taxon>Cyanophyceae</taxon>
        <taxon>Oscillatoriophycideae</taxon>
        <taxon>Oscillatoriales</taxon>
        <taxon>Oscillatoriaceae</taxon>
        <taxon>Phormidium</taxon>
    </lineage>
</organism>
<comment type="catalytic activity">
    <reaction evidence="1 6">
        <text>alpha,alpha-trehalose 6-phosphate + H2O = alpha,alpha-trehalose + phosphate</text>
        <dbReference type="Rhea" id="RHEA:23420"/>
        <dbReference type="ChEBI" id="CHEBI:15377"/>
        <dbReference type="ChEBI" id="CHEBI:16551"/>
        <dbReference type="ChEBI" id="CHEBI:43474"/>
        <dbReference type="ChEBI" id="CHEBI:58429"/>
        <dbReference type="EC" id="3.1.3.12"/>
    </reaction>
</comment>
<proteinExistence type="inferred from homology"/>
<comment type="similarity">
    <text evidence="3 6">Belongs to the trehalose phosphatase family.</text>
</comment>
<dbReference type="EMBL" id="MRCG01000033">
    <property type="protein sequence ID" value="OKH43477.1"/>
    <property type="molecule type" value="Genomic_DNA"/>
</dbReference>
<dbReference type="NCBIfam" id="TIGR00685">
    <property type="entry name" value="T6PP"/>
    <property type="match status" value="1"/>
</dbReference>
<dbReference type="Proteomes" id="UP000185557">
    <property type="component" value="Unassembled WGS sequence"/>
</dbReference>
<reference evidence="7 8" key="1">
    <citation type="submission" date="2016-11" db="EMBL/GenBank/DDBJ databases">
        <title>Draft Genome Sequences of Nine Cyanobacterial Strains from Diverse Habitats.</title>
        <authorList>
            <person name="Zhu T."/>
            <person name="Hou S."/>
            <person name="Lu X."/>
            <person name="Hess W.R."/>
        </authorList>
    </citation>
    <scope>NUCLEOTIDE SEQUENCE [LARGE SCALE GENOMIC DNA]</scope>
    <source>
        <strain evidence="7 8">NIES-30</strain>
    </source>
</reference>
<dbReference type="STRING" id="549789.NIES30_24870"/>
<evidence type="ECO:0000313" key="8">
    <source>
        <dbReference type="Proteomes" id="UP000185557"/>
    </source>
</evidence>
<evidence type="ECO:0000256" key="4">
    <source>
        <dbReference type="ARBA" id="ARBA00022801"/>
    </source>
</evidence>